<accession>A0A7S2NDR9</accession>
<evidence type="ECO:0000256" key="3">
    <source>
        <dbReference type="SAM" id="SignalP"/>
    </source>
</evidence>
<dbReference type="EMBL" id="HBGQ01095919">
    <property type="protein sequence ID" value="CAD9534080.1"/>
    <property type="molecule type" value="Transcribed_RNA"/>
</dbReference>
<feature type="signal peptide" evidence="3">
    <location>
        <begin position="1"/>
        <end position="25"/>
    </location>
</feature>
<keyword evidence="3" id="KW-0732">Signal</keyword>
<reference evidence="4" key="1">
    <citation type="submission" date="2021-01" db="EMBL/GenBank/DDBJ databases">
        <authorList>
            <person name="Corre E."/>
            <person name="Pelletier E."/>
            <person name="Niang G."/>
            <person name="Scheremetjew M."/>
            <person name="Finn R."/>
            <person name="Kale V."/>
            <person name="Holt S."/>
            <person name="Cochrane G."/>
            <person name="Meng A."/>
            <person name="Brown T."/>
            <person name="Cohen L."/>
        </authorList>
    </citation>
    <scope>NUCLEOTIDE SEQUENCE</scope>
    <source>
        <strain evidence="4">CCMP2222</strain>
    </source>
</reference>
<keyword evidence="2" id="KW-1133">Transmembrane helix</keyword>
<gene>
    <name evidence="4" type="ORF">AAND1436_LOCUS45783</name>
</gene>
<evidence type="ECO:0000313" key="4">
    <source>
        <dbReference type="EMBL" id="CAD9534080.1"/>
    </source>
</evidence>
<sequence length="171" mass="18615">MSAPSRRRRRLLSVLLAGALAGVLCQEVGFLAGGFGERFEQRRHPTYAGHHLGDANDVASAGAVERSLAPSASWLGALAATWALAPDRASAAGGYDFGMTLLVGLPIVAYGLYIFLQIRSAPPAPAKPPSWTMRNSKEWRQFEAEKGAQKATKDLKVPRRMRRQAEREGWD</sequence>
<proteinExistence type="predicted"/>
<organism evidence="4">
    <name type="scientific">Alexandrium andersonii</name>
    <dbReference type="NCBI Taxonomy" id="327968"/>
    <lineage>
        <taxon>Eukaryota</taxon>
        <taxon>Sar</taxon>
        <taxon>Alveolata</taxon>
        <taxon>Dinophyceae</taxon>
        <taxon>Gonyaulacales</taxon>
        <taxon>Pyrocystaceae</taxon>
        <taxon>Alexandrium</taxon>
    </lineage>
</organism>
<keyword evidence="2" id="KW-0812">Transmembrane</keyword>
<feature type="chain" id="PRO_5030640434" evidence="3">
    <location>
        <begin position="26"/>
        <end position="171"/>
    </location>
</feature>
<feature type="transmembrane region" description="Helical" evidence="2">
    <location>
        <begin position="97"/>
        <end position="116"/>
    </location>
</feature>
<protein>
    <submittedName>
        <fullName evidence="4">Uncharacterized protein</fullName>
    </submittedName>
</protein>
<name>A0A7S2NDR9_9DINO</name>
<dbReference type="AlphaFoldDB" id="A0A7S2NDR9"/>
<evidence type="ECO:0000256" key="1">
    <source>
        <dbReference type="SAM" id="MobiDB-lite"/>
    </source>
</evidence>
<keyword evidence="2" id="KW-0472">Membrane</keyword>
<feature type="region of interest" description="Disordered" evidence="1">
    <location>
        <begin position="143"/>
        <end position="171"/>
    </location>
</feature>
<evidence type="ECO:0000256" key="2">
    <source>
        <dbReference type="SAM" id="Phobius"/>
    </source>
</evidence>